<dbReference type="WBParaSite" id="jg3322">
    <property type="protein sequence ID" value="jg3322"/>
    <property type="gene ID" value="jg3322"/>
</dbReference>
<proteinExistence type="predicted"/>
<evidence type="ECO:0000256" key="1">
    <source>
        <dbReference type="ARBA" id="ARBA00022723"/>
    </source>
</evidence>
<feature type="region of interest" description="Disordered" evidence="5">
    <location>
        <begin position="543"/>
        <end position="606"/>
    </location>
</feature>
<dbReference type="Pfam" id="PF25447">
    <property type="entry name" value="RING_ZNF598"/>
    <property type="match status" value="1"/>
</dbReference>
<sequence length="1135" mass="127719">MSHVDHYYHQHHPPIGFQEVPQTFSHPPGFSPNTAGSRSNNLAGASASRPRNPLANPRHRHKKGPSDGSGPSQSSNYSNRSQKVANGSAFGAPPPGFEPSSVATVNMPDISSSSGSRPVAAHTEAAPPKRSPNRTAGPPQSQNNETNRREHGREGGPRQKRFDRDGGGNHPIHNIANNSYNSTNSYPRGAGGGYRPRNARNRIDHAGVRMTGSTKNCLICCQPSDLFGIGSCLHPMCMECAIRVRILGESQACPQCRMQIDTLYFVQSPPFSGEFKVPKETVSFNDAQNYGVKFETEYALECFKSYMSHKCSICCSRGEEMSFANFSGLHQHMSNVHQLSFCYLCSENVNVLTKDRKTYTKNNLLKHMNGEGDQLEDGFHGHPKCLFCDQRFYDDEGQYKHLRKDHYFCQICDADGANNVFYKNHYELTRHYKRTHIPCDNRDCEAMGIVFRTQMELNVHKAKQHSGQTTGERHIQLDFQYTRNSATTSRGQSTGQQQDQHMQFMPAAPENMTIVPSAQSGRHPVRIIRSAYNTQSSADFPTLETNIAPYGAPPNWRSSTTSQSARAPKSQATQVPLQSGEQFPSLSGGPSANPGPSETAKQQSVWAKGNTKELFNEAATARAAQAAERAKRRPVIPMPDIWPEVPMTEVVSESKKNKKKKSKTVPINTVTAKATGDFVPSSSKFELLSVFDEASEMGSGNNWWNKPSATKKTVTSREESQNIPILKPTSDDFVSIEMPGNSDGGPDSKPMTLRSIAMGIDHSKVEKEEIQTSSKHEITQETQNTAKELVSKESEEHGPSSTGRSFAEKLLSELFVFPKKNELDVLQLVNTQFNSLIKSPSVNCPLRAMHSVVVKTDGSVVVSYNEDGNIERTFVSVKEVFQMKDQQNFHLRHIFISVKDAEMHQVYMNFLNLINPYCAQLGKFFTAWHPMDQLPKNLAEKHSLEAGFYGRQFGHHVFCSHTIDLEWPAHGDDLIDQPSACEMIKWLEFDHPEPVPKRFRANCYGFKEEPMIFMNKLFARFHHQNCSCPFEIIVIDLNEGMDLSDLPINKSVKNYTTNEVLESILMPANNVKEDNPDYKKVQWVIRRRHMHCKWNPWWSTETGKEEEDEDKFGVWYKLTSTNNQSLMRRVRYKSN</sequence>
<dbReference type="PANTHER" id="PTHR22938:SF0">
    <property type="entry name" value="E3 UBIQUITIN-PROTEIN LIGASE ZNF598"/>
    <property type="match status" value="1"/>
</dbReference>
<feature type="region of interest" description="Disordered" evidence="5">
    <location>
        <begin position="12"/>
        <end position="198"/>
    </location>
</feature>
<dbReference type="PANTHER" id="PTHR22938">
    <property type="entry name" value="ZINC FINGER PROTEIN 598"/>
    <property type="match status" value="1"/>
</dbReference>
<evidence type="ECO:0000256" key="3">
    <source>
        <dbReference type="ARBA" id="ARBA00022833"/>
    </source>
</evidence>
<dbReference type="SUPFAM" id="SSF57850">
    <property type="entry name" value="RING/U-box"/>
    <property type="match status" value="1"/>
</dbReference>
<dbReference type="PROSITE" id="PS00518">
    <property type="entry name" value="ZF_RING_1"/>
    <property type="match status" value="1"/>
</dbReference>
<dbReference type="GO" id="GO:0043022">
    <property type="term" value="F:ribosome binding"/>
    <property type="evidence" value="ECO:0007669"/>
    <property type="project" value="TreeGrafter"/>
</dbReference>
<feature type="compositionally biased region" description="Polar residues" evidence="5">
    <location>
        <begin position="556"/>
        <end position="605"/>
    </location>
</feature>
<keyword evidence="1" id="KW-0479">Metal-binding</keyword>
<keyword evidence="2 4" id="KW-0863">Zinc-finger</keyword>
<dbReference type="Proteomes" id="UP000887574">
    <property type="component" value="Unplaced"/>
</dbReference>
<feature type="compositionally biased region" description="Polar residues" evidence="5">
    <location>
        <begin position="101"/>
        <end position="116"/>
    </location>
</feature>
<dbReference type="InterPro" id="IPR013087">
    <property type="entry name" value="Znf_C2H2_type"/>
</dbReference>
<accession>A0A915E7B0</accession>
<organism evidence="7 8">
    <name type="scientific">Ditylenchus dipsaci</name>
    <dbReference type="NCBI Taxonomy" id="166011"/>
    <lineage>
        <taxon>Eukaryota</taxon>
        <taxon>Metazoa</taxon>
        <taxon>Ecdysozoa</taxon>
        <taxon>Nematoda</taxon>
        <taxon>Chromadorea</taxon>
        <taxon>Rhabditida</taxon>
        <taxon>Tylenchina</taxon>
        <taxon>Tylenchomorpha</taxon>
        <taxon>Sphaerularioidea</taxon>
        <taxon>Anguinidae</taxon>
        <taxon>Anguininae</taxon>
        <taxon>Ditylenchus</taxon>
    </lineage>
</organism>
<dbReference type="PROSITE" id="PS50089">
    <property type="entry name" value="ZF_RING_2"/>
    <property type="match status" value="1"/>
</dbReference>
<dbReference type="Gene3D" id="3.30.40.10">
    <property type="entry name" value="Zinc/RING finger domain, C3HC4 (zinc finger)"/>
    <property type="match status" value="1"/>
</dbReference>
<dbReference type="AlphaFoldDB" id="A0A915E7B0"/>
<dbReference type="GO" id="GO:0061630">
    <property type="term" value="F:ubiquitin protein ligase activity"/>
    <property type="evidence" value="ECO:0007669"/>
    <property type="project" value="InterPro"/>
</dbReference>
<keyword evidence="7" id="KW-1185">Reference proteome</keyword>
<protein>
    <submittedName>
        <fullName evidence="8">RING-type domain-containing protein</fullName>
    </submittedName>
</protein>
<dbReference type="InterPro" id="IPR001841">
    <property type="entry name" value="Znf_RING"/>
</dbReference>
<keyword evidence="3" id="KW-0862">Zinc</keyword>
<evidence type="ECO:0000256" key="2">
    <source>
        <dbReference type="ARBA" id="ARBA00022771"/>
    </source>
</evidence>
<dbReference type="SMART" id="SM00355">
    <property type="entry name" value="ZnF_C2H2"/>
    <property type="match status" value="4"/>
</dbReference>
<feature type="domain" description="RING-type" evidence="6">
    <location>
        <begin position="217"/>
        <end position="257"/>
    </location>
</feature>
<dbReference type="GO" id="GO:0072344">
    <property type="term" value="P:rescue of stalled ribosome"/>
    <property type="evidence" value="ECO:0007669"/>
    <property type="project" value="InterPro"/>
</dbReference>
<evidence type="ECO:0000256" key="5">
    <source>
        <dbReference type="SAM" id="MobiDB-lite"/>
    </source>
</evidence>
<feature type="compositionally biased region" description="Low complexity" evidence="5">
    <location>
        <begin position="66"/>
        <end position="82"/>
    </location>
</feature>
<dbReference type="GO" id="GO:0016567">
    <property type="term" value="P:protein ubiquitination"/>
    <property type="evidence" value="ECO:0007669"/>
    <property type="project" value="TreeGrafter"/>
</dbReference>
<evidence type="ECO:0000259" key="6">
    <source>
        <dbReference type="PROSITE" id="PS50089"/>
    </source>
</evidence>
<feature type="compositionally biased region" description="Basic and acidic residues" evidence="5">
    <location>
        <begin position="789"/>
        <end position="798"/>
    </location>
</feature>
<reference evidence="8" key="1">
    <citation type="submission" date="2022-11" db="UniProtKB">
        <authorList>
            <consortium name="WormBaseParasite"/>
        </authorList>
    </citation>
    <scope>IDENTIFICATION</scope>
</reference>
<feature type="region of interest" description="Disordered" evidence="5">
    <location>
        <begin position="771"/>
        <end position="803"/>
    </location>
</feature>
<evidence type="ECO:0000256" key="4">
    <source>
        <dbReference type="PROSITE-ProRule" id="PRU00175"/>
    </source>
</evidence>
<evidence type="ECO:0000313" key="7">
    <source>
        <dbReference type="Proteomes" id="UP000887574"/>
    </source>
</evidence>
<dbReference type="InterPro" id="IPR013083">
    <property type="entry name" value="Znf_RING/FYVE/PHD"/>
</dbReference>
<feature type="compositionally biased region" description="Polar residues" evidence="5">
    <location>
        <begin position="20"/>
        <end position="43"/>
    </location>
</feature>
<evidence type="ECO:0000313" key="8">
    <source>
        <dbReference type="WBParaSite" id="jg3322"/>
    </source>
</evidence>
<feature type="compositionally biased region" description="Basic and acidic residues" evidence="5">
    <location>
        <begin position="146"/>
        <end position="167"/>
    </location>
</feature>
<dbReference type="GO" id="GO:0008270">
    <property type="term" value="F:zinc ion binding"/>
    <property type="evidence" value="ECO:0007669"/>
    <property type="project" value="UniProtKB-KW"/>
</dbReference>
<dbReference type="InterPro" id="IPR044288">
    <property type="entry name" value="ZNF598/HEL2"/>
</dbReference>
<name>A0A915E7B0_9BILA</name>
<feature type="compositionally biased region" description="Polar residues" evidence="5">
    <location>
        <begin position="175"/>
        <end position="185"/>
    </location>
</feature>
<dbReference type="InterPro" id="IPR017907">
    <property type="entry name" value="Znf_RING_CS"/>
</dbReference>